<protein>
    <submittedName>
        <fullName evidence="2">Uncharacterized protein</fullName>
    </submittedName>
</protein>
<keyword evidence="1" id="KW-0732">Signal</keyword>
<dbReference type="EMBL" id="AVOT02041556">
    <property type="protein sequence ID" value="MBW0536925.1"/>
    <property type="molecule type" value="Genomic_DNA"/>
</dbReference>
<proteinExistence type="predicted"/>
<feature type="signal peptide" evidence="1">
    <location>
        <begin position="1"/>
        <end position="18"/>
    </location>
</feature>
<name>A0A9Q3F945_9BASI</name>
<feature type="chain" id="PRO_5040482434" evidence="1">
    <location>
        <begin position="19"/>
        <end position="202"/>
    </location>
</feature>
<dbReference type="AlphaFoldDB" id="A0A9Q3F945"/>
<gene>
    <name evidence="2" type="ORF">O181_076640</name>
</gene>
<evidence type="ECO:0000313" key="3">
    <source>
        <dbReference type="Proteomes" id="UP000765509"/>
    </source>
</evidence>
<comment type="caution">
    <text evidence="2">The sequence shown here is derived from an EMBL/GenBank/DDBJ whole genome shotgun (WGS) entry which is preliminary data.</text>
</comment>
<reference evidence="2" key="1">
    <citation type="submission" date="2021-03" db="EMBL/GenBank/DDBJ databases">
        <title>Draft genome sequence of rust myrtle Austropuccinia psidii MF-1, a brazilian biotype.</title>
        <authorList>
            <person name="Quecine M.C."/>
            <person name="Pachon D.M.R."/>
            <person name="Bonatelli M.L."/>
            <person name="Correr F.H."/>
            <person name="Franceschini L.M."/>
            <person name="Leite T.F."/>
            <person name="Margarido G.R.A."/>
            <person name="Almeida C.A."/>
            <person name="Ferrarezi J.A."/>
            <person name="Labate C.A."/>
        </authorList>
    </citation>
    <scope>NUCLEOTIDE SEQUENCE</scope>
    <source>
        <strain evidence="2">MF-1</strain>
    </source>
</reference>
<organism evidence="2 3">
    <name type="scientific">Austropuccinia psidii MF-1</name>
    <dbReference type="NCBI Taxonomy" id="1389203"/>
    <lineage>
        <taxon>Eukaryota</taxon>
        <taxon>Fungi</taxon>
        <taxon>Dikarya</taxon>
        <taxon>Basidiomycota</taxon>
        <taxon>Pucciniomycotina</taxon>
        <taxon>Pucciniomycetes</taxon>
        <taxon>Pucciniales</taxon>
        <taxon>Sphaerophragmiaceae</taxon>
        <taxon>Austropuccinia</taxon>
    </lineage>
</organism>
<dbReference type="Proteomes" id="UP000765509">
    <property type="component" value="Unassembled WGS sequence"/>
</dbReference>
<sequence>MHQYYFFIFALASWLVLGALSEGQWRRCGVNFGPNPLQPRPHSVGEYLSAQLKYANHFCHHLVLLFCQLRVIETDCNNAPDESFSCLLETCLANKRPLNQTFYFTNCQSCYGGKRYGYIWPTSFQYTVGQGLYELVVMAGKKSERFEGPRIKFAPRESFACASHQGSSVNTIRPAPSDIEPTLYVWEPNVSRRVSRPERSLL</sequence>
<accession>A0A9Q3F945</accession>
<evidence type="ECO:0000256" key="1">
    <source>
        <dbReference type="SAM" id="SignalP"/>
    </source>
</evidence>
<evidence type="ECO:0000313" key="2">
    <source>
        <dbReference type="EMBL" id="MBW0536925.1"/>
    </source>
</evidence>
<keyword evidence="3" id="KW-1185">Reference proteome</keyword>